<feature type="transmembrane region" description="Helical" evidence="13">
    <location>
        <begin position="12"/>
        <end position="30"/>
    </location>
</feature>
<evidence type="ECO:0000259" key="14">
    <source>
        <dbReference type="PROSITE" id="PS50109"/>
    </source>
</evidence>
<dbReference type="InterPro" id="IPR003594">
    <property type="entry name" value="HATPase_dom"/>
</dbReference>
<comment type="caution">
    <text evidence="15">The sequence shown here is derived from an EMBL/GenBank/DDBJ whole genome shotgun (WGS) entry which is preliminary data.</text>
</comment>
<evidence type="ECO:0000256" key="2">
    <source>
        <dbReference type="ARBA" id="ARBA00004236"/>
    </source>
</evidence>
<evidence type="ECO:0000313" key="15">
    <source>
        <dbReference type="EMBL" id="RFT16148.1"/>
    </source>
</evidence>
<dbReference type="SUPFAM" id="SSF55785">
    <property type="entry name" value="PYP-like sensor domain (PAS domain)"/>
    <property type="match status" value="1"/>
</dbReference>
<dbReference type="Gene3D" id="1.10.287.130">
    <property type="match status" value="1"/>
</dbReference>
<dbReference type="AlphaFoldDB" id="A0A3E2BN52"/>
<dbReference type="FunFam" id="3.30.565.10:FF:000023">
    <property type="entry name" value="PAS domain-containing sensor histidine kinase"/>
    <property type="match status" value="1"/>
</dbReference>
<dbReference type="PROSITE" id="PS50109">
    <property type="entry name" value="HIS_KIN"/>
    <property type="match status" value="1"/>
</dbReference>
<dbReference type="InterPro" id="IPR035965">
    <property type="entry name" value="PAS-like_dom_sf"/>
</dbReference>
<dbReference type="InterPro" id="IPR000014">
    <property type="entry name" value="PAS"/>
</dbReference>
<dbReference type="GO" id="GO:0045121">
    <property type="term" value="C:membrane raft"/>
    <property type="evidence" value="ECO:0007669"/>
    <property type="project" value="UniProtKB-SubCell"/>
</dbReference>
<dbReference type="CDD" id="cd00075">
    <property type="entry name" value="HATPase"/>
    <property type="match status" value="1"/>
</dbReference>
<keyword evidence="13" id="KW-0812">Transmembrane</keyword>
<name>A0A3E2BN52_9BACT</name>
<keyword evidence="7" id="KW-0808">Transferase</keyword>
<dbReference type="GO" id="GO:0005524">
    <property type="term" value="F:ATP binding"/>
    <property type="evidence" value="ECO:0007669"/>
    <property type="project" value="UniProtKB-KW"/>
</dbReference>
<evidence type="ECO:0000256" key="5">
    <source>
        <dbReference type="ARBA" id="ARBA00022475"/>
    </source>
</evidence>
<proteinExistence type="predicted"/>
<evidence type="ECO:0000256" key="4">
    <source>
        <dbReference type="ARBA" id="ARBA00012438"/>
    </source>
</evidence>
<organism evidence="15 16">
    <name type="scientific">Candidatus Saccharicenans subterraneus</name>
    <dbReference type="NCBI Taxonomy" id="2508984"/>
    <lineage>
        <taxon>Bacteria</taxon>
        <taxon>Candidatus Aminicenantota</taxon>
        <taxon>Candidatus Aminicenantia</taxon>
        <taxon>Candidatus Aminicenantales</taxon>
        <taxon>Candidatus Saccharicenantaceae</taxon>
        <taxon>Candidatus Saccharicenans</taxon>
    </lineage>
</organism>
<dbReference type="EMBL" id="QUAH01000005">
    <property type="protein sequence ID" value="RFT16148.1"/>
    <property type="molecule type" value="Genomic_DNA"/>
</dbReference>
<keyword evidence="8" id="KW-0547">Nucleotide-binding</keyword>
<dbReference type="Proteomes" id="UP000257323">
    <property type="component" value="Unassembled WGS sequence"/>
</dbReference>
<sequence>MKLKKFFNRSYLMLLCFLLVILAVVFLWSLRHLRQVMMADQVNELTELALALSVEIAGYEAPEQEPLQKMLYTQARISRTRVTLIDITGRVSYDSEGRAEEMESHRYRPEITAALVGEVFSTVRYSDTLGRKMLYVAVPVRKQDEVTAVCRVSRPLKLAVGPYLEARNRLVITLLILFIAGSLVLFFLVRTIQRPLDQASVLLARAAAGAERVSLGPFLVSRLEPLAADLNLLLEKMGELSQTIKSDREVFRTFIDSSDEGWLLVDQNGRIILMNRSLREMFPEISPDSEFFWQSLRRPELHELVHRARQSAGPVECQLEKGGRTYSCLSSWLPGRQNYLIKFRDITETRELNLRKKEFVANLAHELKTPLTAISGFLETLEEEKLSPEGRGYLDIIKRNTARLVRLVEDLARLSELEEKGLELDKAPLDLAAVVRGVVEAYQKEANNKGLYLKLEAEPLPLIAADAFQIEQLIINLVDNAIRYTEKGGVVVALKPEAGGVLLSVTDTGIGIPEEHLPRIFERFYVVDKSRSRRTGGTGLGLSIVKHIVLAHGGKIEVKSAPGFGSSFTVWLPVQATDSQPA</sequence>
<reference evidence="15 16" key="1">
    <citation type="submission" date="2018-08" db="EMBL/GenBank/DDBJ databases">
        <title>Genome analysis of the thermophilic bacterium of the candidate phylum Aminicenantes from deep subsurface aquifer revealed its physiology and ecological role.</title>
        <authorList>
            <person name="Kadnikov V.V."/>
            <person name="Mardanov A.V."/>
            <person name="Beletsky A.V."/>
            <person name="Karnachuk O.V."/>
            <person name="Ravin N.V."/>
        </authorList>
    </citation>
    <scope>NUCLEOTIDE SEQUENCE [LARGE SCALE GENOMIC DNA]</scope>
    <source>
        <strain evidence="15">BY38</strain>
    </source>
</reference>
<keyword evidence="10" id="KW-0067">ATP-binding</keyword>
<evidence type="ECO:0000256" key="1">
    <source>
        <dbReference type="ARBA" id="ARBA00000085"/>
    </source>
</evidence>
<dbReference type="Pfam" id="PF00512">
    <property type="entry name" value="HisKA"/>
    <property type="match status" value="1"/>
</dbReference>
<keyword evidence="9" id="KW-0418">Kinase</keyword>
<dbReference type="InterPro" id="IPR036890">
    <property type="entry name" value="HATPase_C_sf"/>
</dbReference>
<keyword evidence="6" id="KW-0597">Phosphoprotein</keyword>
<dbReference type="InterPro" id="IPR036097">
    <property type="entry name" value="HisK_dim/P_sf"/>
</dbReference>
<dbReference type="InterPro" id="IPR050736">
    <property type="entry name" value="Sensor_HK_Regulatory"/>
</dbReference>
<dbReference type="PRINTS" id="PR00344">
    <property type="entry name" value="BCTRLSENSOR"/>
</dbReference>
<dbReference type="FunFam" id="1.10.287.130:FF:000001">
    <property type="entry name" value="Two-component sensor histidine kinase"/>
    <property type="match status" value="1"/>
</dbReference>
<dbReference type="PANTHER" id="PTHR43711:SF1">
    <property type="entry name" value="HISTIDINE KINASE 1"/>
    <property type="match status" value="1"/>
</dbReference>
<dbReference type="SUPFAM" id="SSF47384">
    <property type="entry name" value="Homodimeric domain of signal transducing histidine kinase"/>
    <property type="match status" value="1"/>
</dbReference>
<dbReference type="InterPro" id="IPR005467">
    <property type="entry name" value="His_kinase_dom"/>
</dbReference>
<feature type="domain" description="Histidine kinase" evidence="14">
    <location>
        <begin position="362"/>
        <end position="576"/>
    </location>
</feature>
<dbReference type="CDD" id="cd00082">
    <property type="entry name" value="HisKA"/>
    <property type="match status" value="1"/>
</dbReference>
<keyword evidence="12 13" id="KW-0472">Membrane</keyword>
<evidence type="ECO:0000256" key="3">
    <source>
        <dbReference type="ARBA" id="ARBA00004314"/>
    </source>
</evidence>
<evidence type="ECO:0000256" key="8">
    <source>
        <dbReference type="ARBA" id="ARBA00022741"/>
    </source>
</evidence>
<keyword evidence="5" id="KW-1003">Cell membrane</keyword>
<dbReference type="InterPro" id="IPR003661">
    <property type="entry name" value="HisK_dim/P_dom"/>
</dbReference>
<keyword evidence="13" id="KW-1133">Transmembrane helix</keyword>
<keyword evidence="11" id="KW-0902">Two-component regulatory system</keyword>
<protein>
    <recommendedName>
        <fullName evidence="4">histidine kinase</fullName>
        <ecNumber evidence="4">2.7.13.3</ecNumber>
    </recommendedName>
</protein>
<dbReference type="EC" id="2.7.13.3" evidence="4"/>
<dbReference type="GO" id="GO:0005886">
    <property type="term" value="C:plasma membrane"/>
    <property type="evidence" value="ECO:0007669"/>
    <property type="project" value="UniProtKB-SubCell"/>
</dbReference>
<evidence type="ECO:0000256" key="11">
    <source>
        <dbReference type="ARBA" id="ARBA00023012"/>
    </source>
</evidence>
<comment type="catalytic activity">
    <reaction evidence="1">
        <text>ATP + protein L-histidine = ADP + protein N-phospho-L-histidine.</text>
        <dbReference type="EC" id="2.7.13.3"/>
    </reaction>
</comment>
<dbReference type="GO" id="GO:0000155">
    <property type="term" value="F:phosphorelay sensor kinase activity"/>
    <property type="evidence" value="ECO:0007669"/>
    <property type="project" value="InterPro"/>
</dbReference>
<evidence type="ECO:0000256" key="6">
    <source>
        <dbReference type="ARBA" id="ARBA00022553"/>
    </source>
</evidence>
<evidence type="ECO:0000256" key="7">
    <source>
        <dbReference type="ARBA" id="ARBA00022679"/>
    </source>
</evidence>
<feature type="transmembrane region" description="Helical" evidence="13">
    <location>
        <begin position="170"/>
        <end position="189"/>
    </location>
</feature>
<evidence type="ECO:0000256" key="12">
    <source>
        <dbReference type="ARBA" id="ARBA00023136"/>
    </source>
</evidence>
<evidence type="ECO:0000256" key="13">
    <source>
        <dbReference type="SAM" id="Phobius"/>
    </source>
</evidence>
<evidence type="ECO:0000256" key="9">
    <source>
        <dbReference type="ARBA" id="ARBA00022777"/>
    </source>
</evidence>
<dbReference type="SMART" id="SM00091">
    <property type="entry name" value="PAS"/>
    <property type="match status" value="1"/>
</dbReference>
<dbReference type="Gene3D" id="3.30.450.20">
    <property type="entry name" value="PAS domain"/>
    <property type="match status" value="1"/>
</dbReference>
<dbReference type="Gene3D" id="3.30.565.10">
    <property type="entry name" value="Histidine kinase-like ATPase, C-terminal domain"/>
    <property type="match status" value="1"/>
</dbReference>
<comment type="subcellular location">
    <subcellularLocation>
        <location evidence="2">Cell membrane</location>
    </subcellularLocation>
    <subcellularLocation>
        <location evidence="3">Membrane raft</location>
        <topology evidence="3">Multi-pass membrane protein</topology>
    </subcellularLocation>
</comment>
<accession>A0A3E2BN52</accession>
<dbReference type="SMART" id="SM00387">
    <property type="entry name" value="HATPase_c"/>
    <property type="match status" value="1"/>
</dbReference>
<dbReference type="SMART" id="SM00388">
    <property type="entry name" value="HisKA"/>
    <property type="match status" value="1"/>
</dbReference>
<evidence type="ECO:0000313" key="16">
    <source>
        <dbReference type="Proteomes" id="UP000257323"/>
    </source>
</evidence>
<dbReference type="SUPFAM" id="SSF55874">
    <property type="entry name" value="ATPase domain of HSP90 chaperone/DNA topoisomerase II/histidine kinase"/>
    <property type="match status" value="1"/>
</dbReference>
<dbReference type="Pfam" id="PF02518">
    <property type="entry name" value="HATPase_c"/>
    <property type="match status" value="1"/>
</dbReference>
<evidence type="ECO:0000256" key="10">
    <source>
        <dbReference type="ARBA" id="ARBA00022840"/>
    </source>
</evidence>
<gene>
    <name evidence="15" type="ORF">OP8BY_2154</name>
</gene>
<dbReference type="PANTHER" id="PTHR43711">
    <property type="entry name" value="TWO-COMPONENT HISTIDINE KINASE"/>
    <property type="match status" value="1"/>
</dbReference>
<dbReference type="InterPro" id="IPR004358">
    <property type="entry name" value="Sig_transdc_His_kin-like_C"/>
</dbReference>